<dbReference type="InterPro" id="IPR051554">
    <property type="entry name" value="Acetyltransferase_Eis"/>
</dbReference>
<dbReference type="AlphaFoldDB" id="A0A3E4PT39"/>
<dbReference type="Proteomes" id="UP000261324">
    <property type="component" value="Unassembled WGS sequence"/>
</dbReference>
<dbReference type="InterPro" id="IPR016181">
    <property type="entry name" value="Acyl_CoA_acyltransferase"/>
</dbReference>
<dbReference type="RefSeq" id="WP_029731667.1">
    <property type="nucleotide sequence ID" value="NZ_CABHNI010000013.1"/>
</dbReference>
<dbReference type="PANTHER" id="PTHR37817">
    <property type="entry name" value="N-ACETYLTRANSFERASE EIS"/>
    <property type="match status" value="1"/>
</dbReference>
<dbReference type="SUPFAM" id="SSF55729">
    <property type="entry name" value="Acyl-CoA N-acyltransferases (Nat)"/>
    <property type="match status" value="1"/>
</dbReference>
<proteinExistence type="predicted"/>
<dbReference type="EMBL" id="CABHNI010000013">
    <property type="protein sequence ID" value="VUW95848.1"/>
    <property type="molecule type" value="Genomic_DNA"/>
</dbReference>
<protein>
    <submittedName>
        <fullName evidence="2">GNAT family N-acetyltransferase</fullName>
    </submittedName>
</protein>
<keyword evidence="2" id="KW-0808">Transferase</keyword>
<dbReference type="Gene3D" id="3.40.630.30">
    <property type="match status" value="1"/>
</dbReference>
<evidence type="ECO:0000313" key="3">
    <source>
        <dbReference type="EMBL" id="VUW95848.1"/>
    </source>
</evidence>
<dbReference type="CDD" id="cd04301">
    <property type="entry name" value="NAT_SF"/>
    <property type="match status" value="1"/>
</dbReference>
<accession>A0A3E4PT39</accession>
<reference evidence="2 4" key="1">
    <citation type="submission" date="2018-08" db="EMBL/GenBank/DDBJ databases">
        <title>A genome reference for cultivated species of the human gut microbiota.</title>
        <authorList>
            <person name="Zou Y."/>
            <person name="Xue W."/>
            <person name="Luo G."/>
        </authorList>
    </citation>
    <scope>NUCLEOTIDE SEQUENCE [LARGE SCALE GENOMIC DNA]</scope>
    <source>
        <strain evidence="2 4">TF09-3</strain>
    </source>
</reference>
<sequence>MKIEKLEVSQHLDTRKLYEEVFSKDEKSFVDYYYQEKTKDNIIYVVREDDDIQAMLHLNPYTLMVNGTEKESYYIVAVATRKEYRGRRYMAGLLRESLLDMYQAGVTFTYLMPAAEAIYLPHDFRTMYEQNIEYYAPEEKLAESITVQAAEDKDCDEIAAWAQKELAGKYQVYAKRDKNYYERLLKELACEDGKLIIYRKDGQIVDVRPYYEESKETEEAEKQEAKPKIMIRIVDVRRMLMSLKLKSLMAVSFQVTDPLIPENNRYVTMTGTEFSGLMLMDGKPETSEGILPVSALGELVFGAKTVEEISKEEGVSMSGRMESELEKIIPLSRIYLNEVV</sequence>
<name>A0A3E4PT39_9FIRM</name>
<dbReference type="PROSITE" id="PS51186">
    <property type="entry name" value="GNAT"/>
    <property type="match status" value="1"/>
</dbReference>
<dbReference type="PANTHER" id="PTHR37817:SF1">
    <property type="entry name" value="N-ACETYLTRANSFERASE EIS"/>
    <property type="match status" value="1"/>
</dbReference>
<gene>
    <name evidence="3" type="ORF">DFSSTS7063_00525</name>
    <name evidence="2" type="ORF">DXC93_08460</name>
</gene>
<dbReference type="EMBL" id="QSRA01000010">
    <property type="protein sequence ID" value="RGK83083.1"/>
    <property type="molecule type" value="Genomic_DNA"/>
</dbReference>
<dbReference type="GO" id="GO:0030649">
    <property type="term" value="P:aminoglycoside antibiotic catabolic process"/>
    <property type="evidence" value="ECO:0007669"/>
    <property type="project" value="TreeGrafter"/>
</dbReference>
<dbReference type="Proteomes" id="UP000358366">
    <property type="component" value="Unassembled WGS sequence"/>
</dbReference>
<evidence type="ECO:0000313" key="2">
    <source>
        <dbReference type="EMBL" id="RGK83083.1"/>
    </source>
</evidence>
<dbReference type="GO" id="GO:0034069">
    <property type="term" value="F:aminoglycoside N-acetyltransferase activity"/>
    <property type="evidence" value="ECO:0007669"/>
    <property type="project" value="TreeGrafter"/>
</dbReference>
<evidence type="ECO:0000259" key="1">
    <source>
        <dbReference type="PROSITE" id="PS51186"/>
    </source>
</evidence>
<organism evidence="2 4">
    <name type="scientific">Dorea formicigenerans</name>
    <dbReference type="NCBI Taxonomy" id="39486"/>
    <lineage>
        <taxon>Bacteria</taxon>
        <taxon>Bacillati</taxon>
        <taxon>Bacillota</taxon>
        <taxon>Clostridia</taxon>
        <taxon>Lachnospirales</taxon>
        <taxon>Lachnospiraceae</taxon>
        <taxon>Dorea</taxon>
    </lineage>
</organism>
<evidence type="ECO:0000313" key="5">
    <source>
        <dbReference type="Proteomes" id="UP000358366"/>
    </source>
</evidence>
<dbReference type="Pfam" id="PF13527">
    <property type="entry name" value="Acetyltransf_9"/>
    <property type="match status" value="1"/>
</dbReference>
<dbReference type="InterPro" id="IPR000182">
    <property type="entry name" value="GNAT_dom"/>
</dbReference>
<dbReference type="SUPFAM" id="SSF55718">
    <property type="entry name" value="SCP-like"/>
    <property type="match status" value="1"/>
</dbReference>
<evidence type="ECO:0000313" key="4">
    <source>
        <dbReference type="Proteomes" id="UP000261324"/>
    </source>
</evidence>
<dbReference type="InterPro" id="IPR036527">
    <property type="entry name" value="SCP2_sterol-bd_dom_sf"/>
</dbReference>
<feature type="domain" description="N-acetyltransferase" evidence="1">
    <location>
        <begin position="1"/>
        <end position="191"/>
    </location>
</feature>
<dbReference type="Gene3D" id="3.30.1050.10">
    <property type="entry name" value="SCP2 sterol-binding domain"/>
    <property type="match status" value="1"/>
</dbReference>
<reference evidence="3 5" key="2">
    <citation type="submission" date="2019-07" db="EMBL/GenBank/DDBJ databases">
        <authorList>
            <person name="Hibberd C M."/>
            <person name="Gehrig L. J."/>
            <person name="Chang H.-W."/>
            <person name="Venkatesh S."/>
        </authorList>
    </citation>
    <scope>NUCLEOTIDE SEQUENCE [LARGE SCALE GENOMIC DNA]</scope>
    <source>
        <strain evidence="3">Dorea_formicigenerans_SSTS_Bg7063</strain>
    </source>
</reference>